<evidence type="ECO:0000256" key="11">
    <source>
        <dbReference type="PIRNR" id="PIRNR001563"/>
    </source>
</evidence>
<evidence type="ECO:0000256" key="10">
    <source>
        <dbReference type="ARBA" id="ARBA00047493"/>
    </source>
</evidence>
<dbReference type="GO" id="GO:0046872">
    <property type="term" value="F:metal ion binding"/>
    <property type="evidence" value="ECO:0007669"/>
    <property type="project" value="UniProtKB-KW"/>
</dbReference>
<dbReference type="PIRSF" id="PIRSF001563">
    <property type="entry name" value="Folylpolyglu_synth"/>
    <property type="match status" value="1"/>
</dbReference>
<evidence type="ECO:0000256" key="8">
    <source>
        <dbReference type="ARBA" id="ARBA00022842"/>
    </source>
</evidence>
<dbReference type="AlphaFoldDB" id="A0A934KJE0"/>
<feature type="domain" description="Mur ligase C-terminal" evidence="12">
    <location>
        <begin position="291"/>
        <end position="408"/>
    </location>
</feature>
<comment type="catalytic activity">
    <reaction evidence="10">
        <text>(6S)-5,6,7,8-tetrahydrofolyl-(gamma-L-Glu)(n) + L-glutamate + ATP = (6S)-5,6,7,8-tetrahydrofolyl-(gamma-L-Glu)(n+1) + ADP + phosphate + H(+)</text>
        <dbReference type="Rhea" id="RHEA:10580"/>
        <dbReference type="Rhea" id="RHEA-COMP:14738"/>
        <dbReference type="Rhea" id="RHEA-COMP:14740"/>
        <dbReference type="ChEBI" id="CHEBI:15378"/>
        <dbReference type="ChEBI" id="CHEBI:29985"/>
        <dbReference type="ChEBI" id="CHEBI:30616"/>
        <dbReference type="ChEBI" id="CHEBI:43474"/>
        <dbReference type="ChEBI" id="CHEBI:141005"/>
        <dbReference type="ChEBI" id="CHEBI:456216"/>
        <dbReference type="EC" id="6.3.2.17"/>
    </reaction>
</comment>
<feature type="domain" description="Mur ligase central" evidence="13">
    <location>
        <begin position="44"/>
        <end position="269"/>
    </location>
</feature>
<proteinExistence type="inferred from homology"/>
<dbReference type="Gene3D" id="3.90.190.20">
    <property type="entry name" value="Mur ligase, C-terminal domain"/>
    <property type="match status" value="1"/>
</dbReference>
<dbReference type="FunFam" id="3.40.1190.10:FF:000011">
    <property type="entry name" value="Folylpolyglutamate synthase/dihydrofolate synthase"/>
    <property type="match status" value="1"/>
</dbReference>
<name>A0A934KJE0_9BACT</name>
<dbReference type="GO" id="GO:0008841">
    <property type="term" value="F:dihydrofolate synthase activity"/>
    <property type="evidence" value="ECO:0007669"/>
    <property type="project" value="TreeGrafter"/>
</dbReference>
<dbReference type="PANTHER" id="PTHR11136">
    <property type="entry name" value="FOLYLPOLYGLUTAMATE SYNTHASE-RELATED"/>
    <property type="match status" value="1"/>
</dbReference>
<keyword evidence="8" id="KW-0460">Magnesium</keyword>
<dbReference type="NCBIfam" id="TIGR01499">
    <property type="entry name" value="folC"/>
    <property type="match status" value="1"/>
</dbReference>
<evidence type="ECO:0000256" key="9">
    <source>
        <dbReference type="ARBA" id="ARBA00030592"/>
    </source>
</evidence>
<dbReference type="InterPro" id="IPR004101">
    <property type="entry name" value="Mur_ligase_C"/>
</dbReference>
<dbReference type="GO" id="GO:0005524">
    <property type="term" value="F:ATP binding"/>
    <property type="evidence" value="ECO:0007669"/>
    <property type="project" value="UniProtKB-KW"/>
</dbReference>
<keyword evidence="7 11" id="KW-0067">ATP-binding</keyword>
<dbReference type="PANTHER" id="PTHR11136:SF0">
    <property type="entry name" value="DIHYDROFOLATE SYNTHETASE-RELATED"/>
    <property type="match status" value="1"/>
</dbReference>
<dbReference type="SUPFAM" id="SSF53623">
    <property type="entry name" value="MurD-like peptide ligases, catalytic domain"/>
    <property type="match status" value="1"/>
</dbReference>
<keyword evidence="6 11" id="KW-0547">Nucleotide-binding</keyword>
<comment type="similarity">
    <text evidence="2 11">Belongs to the folylpolyglutamate synthase family.</text>
</comment>
<dbReference type="EC" id="6.3.2.17" evidence="3"/>
<comment type="cofactor">
    <cofactor evidence="1">
        <name>Mg(2+)</name>
        <dbReference type="ChEBI" id="CHEBI:18420"/>
    </cofactor>
</comment>
<dbReference type="InterPro" id="IPR013221">
    <property type="entry name" value="Mur_ligase_cen"/>
</dbReference>
<evidence type="ECO:0000313" key="15">
    <source>
        <dbReference type="Proteomes" id="UP000620075"/>
    </source>
</evidence>
<dbReference type="InterPro" id="IPR036615">
    <property type="entry name" value="Mur_ligase_C_dom_sf"/>
</dbReference>
<protein>
    <recommendedName>
        <fullName evidence="3">tetrahydrofolate synthase</fullName>
        <ecNumber evidence="3">6.3.2.17</ecNumber>
    </recommendedName>
    <alternativeName>
        <fullName evidence="9">Tetrahydrofolylpolyglutamate synthase</fullName>
    </alternativeName>
</protein>
<evidence type="ECO:0000256" key="5">
    <source>
        <dbReference type="ARBA" id="ARBA00022723"/>
    </source>
</evidence>
<evidence type="ECO:0000313" key="14">
    <source>
        <dbReference type="EMBL" id="MBJ7603833.1"/>
    </source>
</evidence>
<dbReference type="Pfam" id="PF08245">
    <property type="entry name" value="Mur_ligase_M"/>
    <property type="match status" value="1"/>
</dbReference>
<evidence type="ECO:0000259" key="12">
    <source>
        <dbReference type="Pfam" id="PF02875"/>
    </source>
</evidence>
<keyword evidence="4 11" id="KW-0436">Ligase</keyword>
<dbReference type="EMBL" id="JAEKNQ010000044">
    <property type="protein sequence ID" value="MBJ7603833.1"/>
    <property type="molecule type" value="Genomic_DNA"/>
</dbReference>
<gene>
    <name evidence="14" type="ORF">JF888_11665</name>
</gene>
<dbReference type="InterPro" id="IPR018109">
    <property type="entry name" value="Folylpolyglutamate_synth_CS"/>
</dbReference>
<dbReference type="Pfam" id="PF02875">
    <property type="entry name" value="Mur_ligase_C"/>
    <property type="match status" value="1"/>
</dbReference>
<evidence type="ECO:0000256" key="3">
    <source>
        <dbReference type="ARBA" id="ARBA00013025"/>
    </source>
</evidence>
<dbReference type="Gene3D" id="3.40.1190.10">
    <property type="entry name" value="Mur-like, catalytic domain"/>
    <property type="match status" value="1"/>
</dbReference>
<dbReference type="Proteomes" id="UP000620075">
    <property type="component" value="Unassembled WGS sequence"/>
</dbReference>
<evidence type="ECO:0000256" key="6">
    <source>
        <dbReference type="ARBA" id="ARBA00022741"/>
    </source>
</evidence>
<reference evidence="14 15" key="1">
    <citation type="submission" date="2020-10" db="EMBL/GenBank/DDBJ databases">
        <title>Ca. Dormibacterota MAGs.</title>
        <authorList>
            <person name="Montgomery K."/>
        </authorList>
    </citation>
    <scope>NUCLEOTIDE SEQUENCE [LARGE SCALE GENOMIC DNA]</scope>
    <source>
        <strain evidence="14">SC8811_S16_3</strain>
    </source>
</reference>
<comment type="caution">
    <text evidence="14">The sequence shown here is derived from an EMBL/GenBank/DDBJ whole genome shotgun (WGS) entry which is preliminary data.</text>
</comment>
<sequence length="417" mass="45098">MTYQEALAYLSESGRFAVKLGLERTRALLELLANPERGKRGALIAGTNGKGSTAAFLASILRHRGLRTALTISPHLRSYTERIQVDGRLISEEDFARALSELKPVLDRVTQEAGAPTEFEILIALALRWFRDRSDRLVVEVGLGGRLDSTNVLDLGVAVITNVSEDHRQYLGETVKQIAGEKAGIIKPDNAVITGASADALQVIERRSREVGARSLWRLGRELEVNLRRQGWEGVAFDLDGPGFRYEGLHAPLLGTHQAENAALAVAAAHALGDANEESVRTGLAKIEWPGRLQVLEGRTLLDGAHNQEGMRRLTREVRKLIGGARLVVVFAAMKDKDVGAMLAELSRLQPALVVFTRAASAGERGLAPAELAVMWLGRDGVADDATSALRQAQAEAGTEGWVLACGSLYLVAELLN</sequence>
<evidence type="ECO:0000256" key="1">
    <source>
        <dbReference type="ARBA" id="ARBA00001946"/>
    </source>
</evidence>
<evidence type="ECO:0000259" key="13">
    <source>
        <dbReference type="Pfam" id="PF08245"/>
    </source>
</evidence>
<keyword evidence="5" id="KW-0479">Metal-binding</keyword>
<dbReference type="GO" id="GO:0005737">
    <property type="term" value="C:cytoplasm"/>
    <property type="evidence" value="ECO:0007669"/>
    <property type="project" value="TreeGrafter"/>
</dbReference>
<evidence type="ECO:0000256" key="4">
    <source>
        <dbReference type="ARBA" id="ARBA00022598"/>
    </source>
</evidence>
<dbReference type="InterPro" id="IPR036565">
    <property type="entry name" value="Mur-like_cat_sf"/>
</dbReference>
<dbReference type="PROSITE" id="PS01012">
    <property type="entry name" value="FOLYLPOLYGLU_SYNT_2"/>
    <property type="match status" value="1"/>
</dbReference>
<organism evidence="14 15">
    <name type="scientific">Candidatus Dormiibacter inghamiae</name>
    <dbReference type="NCBI Taxonomy" id="3127013"/>
    <lineage>
        <taxon>Bacteria</taxon>
        <taxon>Bacillati</taxon>
        <taxon>Candidatus Dormiibacterota</taxon>
        <taxon>Candidatus Dormibacteria</taxon>
        <taxon>Candidatus Dormibacterales</taxon>
        <taxon>Candidatus Dormibacteraceae</taxon>
        <taxon>Candidatus Dormiibacter</taxon>
    </lineage>
</organism>
<accession>A0A934KJE0</accession>
<dbReference type="GO" id="GO:0004326">
    <property type="term" value="F:tetrahydrofolylpolyglutamate synthase activity"/>
    <property type="evidence" value="ECO:0007669"/>
    <property type="project" value="UniProtKB-EC"/>
</dbReference>
<evidence type="ECO:0000256" key="2">
    <source>
        <dbReference type="ARBA" id="ARBA00008276"/>
    </source>
</evidence>
<evidence type="ECO:0000256" key="7">
    <source>
        <dbReference type="ARBA" id="ARBA00022840"/>
    </source>
</evidence>
<dbReference type="InterPro" id="IPR001645">
    <property type="entry name" value="Folylpolyglutamate_synth"/>
</dbReference>
<dbReference type="SUPFAM" id="SSF53244">
    <property type="entry name" value="MurD-like peptide ligases, peptide-binding domain"/>
    <property type="match status" value="1"/>
</dbReference>